<evidence type="ECO:0000256" key="1">
    <source>
        <dbReference type="SAM" id="MobiDB-lite"/>
    </source>
</evidence>
<accession>A0AAV2YSI6</accession>
<reference evidence="3" key="1">
    <citation type="submission" date="2022-11" db="EMBL/GenBank/DDBJ databases">
        <authorList>
            <person name="Morgan W.R."/>
            <person name="Tartar A."/>
        </authorList>
    </citation>
    <scope>NUCLEOTIDE SEQUENCE</scope>
    <source>
        <strain evidence="3">ARSEF 373</strain>
    </source>
</reference>
<feature type="compositionally biased region" description="Polar residues" evidence="1">
    <location>
        <begin position="185"/>
        <end position="211"/>
    </location>
</feature>
<feature type="compositionally biased region" description="Polar residues" evidence="1">
    <location>
        <begin position="365"/>
        <end position="377"/>
    </location>
</feature>
<feature type="compositionally biased region" description="Polar residues" evidence="1">
    <location>
        <begin position="8"/>
        <end position="19"/>
    </location>
</feature>
<organism evidence="3 4">
    <name type="scientific">Lagenidium giganteum</name>
    <dbReference type="NCBI Taxonomy" id="4803"/>
    <lineage>
        <taxon>Eukaryota</taxon>
        <taxon>Sar</taxon>
        <taxon>Stramenopiles</taxon>
        <taxon>Oomycota</taxon>
        <taxon>Peronosporomycetes</taxon>
        <taxon>Pythiales</taxon>
        <taxon>Pythiaceae</taxon>
    </lineage>
</organism>
<feature type="region of interest" description="Disordered" evidence="1">
    <location>
        <begin position="353"/>
        <end position="381"/>
    </location>
</feature>
<gene>
    <name evidence="3" type="ORF">N0F65_012374</name>
</gene>
<proteinExistence type="predicted"/>
<feature type="transmembrane region" description="Helical" evidence="2">
    <location>
        <begin position="407"/>
        <end position="427"/>
    </location>
</feature>
<feature type="region of interest" description="Disordered" evidence="1">
    <location>
        <begin position="183"/>
        <end position="211"/>
    </location>
</feature>
<feature type="region of interest" description="Disordered" evidence="1">
    <location>
        <begin position="1"/>
        <end position="47"/>
    </location>
</feature>
<evidence type="ECO:0000313" key="3">
    <source>
        <dbReference type="EMBL" id="DAZ96184.1"/>
    </source>
</evidence>
<name>A0AAV2YSI6_9STRA</name>
<reference evidence="3" key="2">
    <citation type="journal article" date="2023" name="Microbiol Resour">
        <title>Decontamination and Annotation of the Draft Genome Sequence of the Oomycete Lagenidium giganteum ARSEF 373.</title>
        <authorList>
            <person name="Morgan W.R."/>
            <person name="Tartar A."/>
        </authorList>
    </citation>
    <scope>NUCLEOTIDE SEQUENCE</scope>
    <source>
        <strain evidence="3">ARSEF 373</strain>
    </source>
</reference>
<dbReference type="Proteomes" id="UP001146120">
    <property type="component" value="Unassembled WGS sequence"/>
</dbReference>
<keyword evidence="2" id="KW-0812">Transmembrane</keyword>
<dbReference type="EMBL" id="DAKRPA010000175">
    <property type="protein sequence ID" value="DAZ96184.1"/>
    <property type="molecule type" value="Genomic_DNA"/>
</dbReference>
<feature type="compositionally biased region" description="Low complexity" evidence="1">
    <location>
        <begin position="353"/>
        <end position="364"/>
    </location>
</feature>
<dbReference type="AlphaFoldDB" id="A0AAV2YSI6"/>
<keyword evidence="2" id="KW-1133">Transmembrane helix</keyword>
<comment type="caution">
    <text evidence="3">The sequence shown here is derived from an EMBL/GenBank/DDBJ whole genome shotgun (WGS) entry which is preliminary data.</text>
</comment>
<keyword evidence="2" id="KW-0472">Membrane</keyword>
<evidence type="ECO:0000256" key="2">
    <source>
        <dbReference type="SAM" id="Phobius"/>
    </source>
</evidence>
<evidence type="ECO:0000313" key="4">
    <source>
        <dbReference type="Proteomes" id="UP001146120"/>
    </source>
</evidence>
<protein>
    <submittedName>
        <fullName evidence="3">Uncharacterized protein</fullName>
    </submittedName>
</protein>
<sequence length="439" mass="46891">MLPPLSSPEATFSNKSQSCSALANATPAPPTSSPTAPNDSAKTKQTADAKTRALDLVATHLRFARAFKENDTAKILPFLDRDVTLKTLDGAVIEGQSAVLAHLVGSKMEKVSRQVHIRGQPTRTGPRRSLFMYDTGFLVKNTLYTEVIEWTTSATVLTIAHTPTPHSSTSKVLAEVFNNAEKSARSSASEDSETAVSLSQQSVNDSTGETSSPELRCVVIQRVRVRHLAPTLKRKLNLFATIRKLQSHTTWRSPVAKHAVAAEWALDTPLTLQCSDNIVEITVWNSALFQNHRLASVQVDATVLLQDGAAKGSSTLRLQAHTKDSVHEDIEVTLGYGGDMLCTSTAAQETSSSSASVSLETNASAQQLEADNNSPKESGQRDALTRTLGQWVLLDPVLAGSGSNGSVGVVGAAVALVVMLWLMLRLLGLSSAATMLLGQ</sequence>
<keyword evidence="4" id="KW-1185">Reference proteome</keyword>